<proteinExistence type="predicted"/>
<dbReference type="Gene3D" id="3.50.50.60">
    <property type="entry name" value="FAD/NAD(P)-binding domain"/>
    <property type="match status" value="1"/>
</dbReference>
<dbReference type="Proteomes" id="UP001271007">
    <property type="component" value="Unassembled WGS sequence"/>
</dbReference>
<dbReference type="Pfam" id="PF01266">
    <property type="entry name" value="DAO"/>
    <property type="match status" value="1"/>
</dbReference>
<dbReference type="PANTHER" id="PTHR13847">
    <property type="entry name" value="SARCOSINE DEHYDROGENASE-RELATED"/>
    <property type="match status" value="1"/>
</dbReference>
<dbReference type="InterPro" id="IPR036188">
    <property type="entry name" value="FAD/NAD-bd_sf"/>
</dbReference>
<accession>A0AAJ0LX15</accession>
<organism evidence="2 3">
    <name type="scientific">Extremus antarcticus</name>
    <dbReference type="NCBI Taxonomy" id="702011"/>
    <lineage>
        <taxon>Eukaryota</taxon>
        <taxon>Fungi</taxon>
        <taxon>Dikarya</taxon>
        <taxon>Ascomycota</taxon>
        <taxon>Pezizomycotina</taxon>
        <taxon>Dothideomycetes</taxon>
        <taxon>Dothideomycetidae</taxon>
        <taxon>Mycosphaerellales</taxon>
        <taxon>Extremaceae</taxon>
        <taxon>Extremus</taxon>
    </lineage>
</organism>
<reference evidence="2" key="1">
    <citation type="submission" date="2023-04" db="EMBL/GenBank/DDBJ databases">
        <title>Black Yeasts Isolated from many extreme environments.</title>
        <authorList>
            <person name="Coleine C."/>
            <person name="Stajich J.E."/>
            <person name="Selbmann L."/>
        </authorList>
    </citation>
    <scope>NUCLEOTIDE SEQUENCE</scope>
    <source>
        <strain evidence="2">CCFEE 5312</strain>
    </source>
</reference>
<evidence type="ECO:0000313" key="3">
    <source>
        <dbReference type="Proteomes" id="UP001271007"/>
    </source>
</evidence>
<protein>
    <recommendedName>
        <fullName evidence="1">FAD dependent oxidoreductase domain-containing protein</fullName>
    </recommendedName>
</protein>
<dbReference type="PANTHER" id="PTHR13847:SF279">
    <property type="entry name" value="FAD DEPENDENT OXIDOREDUCTASE DOMAIN-CONTAINING PROTEIN-RELATED"/>
    <property type="match status" value="1"/>
</dbReference>
<dbReference type="EMBL" id="JAWDJX010000001">
    <property type="protein sequence ID" value="KAK3058456.1"/>
    <property type="molecule type" value="Genomic_DNA"/>
</dbReference>
<sequence>MKTSTVHNLIAKHGTELAMEVRDLVTAQIDALKDIVETEGLDCEFELRRSYDVFIDPEEAEKAKKDFLASVEAGARWTRDVDLVEGGNVEQVTSIKDAKVALSSPICSLSPYKFVCQILSRLLDRKALNLQTNTLVTNITSSNGTNIISIPRGTLRATKLIFATNGYTAGISLPFVNKIIPVHGTASHLTPSKPVSPHLSHTYNIAYTRPSAESQSRVDYLNPRPDGSIVVGGANWTYNHDRSAWYDNFDDSALMPEAVPHFDSLMRRNFLGWEGAGAGVESVWMGIIGYTGDELPFVGVVPGMSGQWALAGFNGGGNAMCWLCGKGVAEMVAGGKVFGETGLPRLFEVTGERLGR</sequence>
<name>A0AAJ0LX15_9PEZI</name>
<gene>
    <name evidence="2" type="ORF">LTR09_000020</name>
</gene>
<dbReference type="SUPFAM" id="SSF51905">
    <property type="entry name" value="FAD/NAD(P)-binding domain"/>
    <property type="match status" value="1"/>
</dbReference>
<evidence type="ECO:0000313" key="2">
    <source>
        <dbReference type="EMBL" id="KAK3058456.1"/>
    </source>
</evidence>
<evidence type="ECO:0000259" key="1">
    <source>
        <dbReference type="Pfam" id="PF01266"/>
    </source>
</evidence>
<dbReference type="GO" id="GO:0005737">
    <property type="term" value="C:cytoplasm"/>
    <property type="evidence" value="ECO:0007669"/>
    <property type="project" value="TreeGrafter"/>
</dbReference>
<dbReference type="Gene3D" id="3.30.9.10">
    <property type="entry name" value="D-Amino Acid Oxidase, subunit A, domain 2"/>
    <property type="match status" value="1"/>
</dbReference>
<dbReference type="AlphaFoldDB" id="A0AAJ0LX15"/>
<comment type="caution">
    <text evidence="2">The sequence shown here is derived from an EMBL/GenBank/DDBJ whole genome shotgun (WGS) entry which is preliminary data.</text>
</comment>
<keyword evidence="3" id="KW-1185">Reference proteome</keyword>
<dbReference type="InterPro" id="IPR006076">
    <property type="entry name" value="FAD-dep_OxRdtase"/>
</dbReference>
<feature type="domain" description="FAD dependent oxidoreductase" evidence="1">
    <location>
        <begin position="19"/>
        <end position="331"/>
    </location>
</feature>